<gene>
    <name evidence="1" type="ORF">HMPREF9102_0392</name>
</gene>
<protein>
    <recommendedName>
        <fullName evidence="3">DUF771 domain-containing protein</fullName>
    </recommendedName>
</protein>
<name>A0ABP2LAQ7_9LACO</name>
<evidence type="ECO:0000313" key="2">
    <source>
        <dbReference type="Proteomes" id="UP000006035"/>
    </source>
</evidence>
<evidence type="ECO:0008006" key="3">
    <source>
        <dbReference type="Google" id="ProtNLM"/>
    </source>
</evidence>
<comment type="caution">
    <text evidence="1">The sequence shown here is derived from an EMBL/GenBank/DDBJ whole genome shotgun (WGS) entry which is preliminary data.</text>
</comment>
<sequence>MELSIDNSVIDNAVLAAAKKLDLVPRDDKRAQKISLDDFRKKYCLNHSKNWVRNIIFDRFPETWAQNGGWAINPSGREPGIRGTWIKLDQAAKWLEEHDDAIDWHEQLA</sequence>
<keyword evidence="2" id="KW-1185">Reference proteome</keyword>
<evidence type="ECO:0000313" key="1">
    <source>
        <dbReference type="EMBL" id="EGS37922.1"/>
    </source>
</evidence>
<dbReference type="Proteomes" id="UP000006035">
    <property type="component" value="Unassembled WGS sequence"/>
</dbReference>
<dbReference type="EMBL" id="AFTL01000009">
    <property type="protein sequence ID" value="EGS37922.1"/>
    <property type="molecule type" value="Genomic_DNA"/>
</dbReference>
<reference evidence="1 2" key="1">
    <citation type="submission" date="2011-05" db="EMBL/GenBank/DDBJ databases">
        <authorList>
            <person name="Durkin A.S."/>
            <person name="Kim M."/>
            <person name="Radune D."/>
            <person name="Hostetler J."/>
            <person name="Torralba M."/>
            <person name="Gillis M."/>
            <person name="Methe B."/>
            <person name="Sutton G."/>
            <person name="Nelson K.E."/>
        </authorList>
    </citation>
    <scope>NUCLEOTIDE SEQUENCE [LARGE SCALE GENOMIC DNA]</scope>
    <source>
        <strain evidence="1 2">F0423</strain>
    </source>
</reference>
<dbReference type="RefSeq" id="WP_003715127.1">
    <property type="nucleotide sequence ID" value="NZ_AFTL01000009.1"/>
</dbReference>
<organism evidence="1 2">
    <name type="scientific">Limosilactobacillus oris F0423</name>
    <dbReference type="NCBI Taxonomy" id="944562"/>
    <lineage>
        <taxon>Bacteria</taxon>
        <taxon>Bacillati</taxon>
        <taxon>Bacillota</taxon>
        <taxon>Bacilli</taxon>
        <taxon>Lactobacillales</taxon>
        <taxon>Lactobacillaceae</taxon>
        <taxon>Limosilactobacillus</taxon>
    </lineage>
</organism>
<accession>A0ABP2LAQ7</accession>
<proteinExistence type="predicted"/>